<reference evidence="8" key="2">
    <citation type="submission" date="2020-02" db="EMBL/GenBank/DDBJ databases">
        <title>Unexpected conservation and global transmission of agrobacterial virulence plasmids.</title>
        <authorList>
            <person name="Weisberg A.J."/>
            <person name="Davis E.W. II"/>
            <person name="Tabima J.R."/>
            <person name="Belcher M.S."/>
            <person name="Miller M."/>
            <person name="Kuo C.-H."/>
            <person name="Loper J.E."/>
            <person name="Grunwald N.J."/>
            <person name="Putnam M.L."/>
            <person name="Chang J.H."/>
        </authorList>
    </citation>
    <scope>NUCLEOTIDE SEQUENCE</scope>
    <source>
        <strain evidence="8">W2/73</strain>
        <plasmid evidence="8">pW2_73_1</plasmid>
    </source>
</reference>
<evidence type="ECO:0000313" key="8">
    <source>
        <dbReference type="EMBL" id="QTG03336.1"/>
    </source>
</evidence>
<dbReference type="Gene3D" id="3.40.1190.20">
    <property type="match status" value="1"/>
</dbReference>
<evidence type="ECO:0000256" key="2">
    <source>
        <dbReference type="ARBA" id="ARBA00022679"/>
    </source>
</evidence>
<dbReference type="PROSITE" id="PS00584">
    <property type="entry name" value="PFKB_KINASES_2"/>
    <property type="match status" value="1"/>
</dbReference>
<evidence type="ECO:0000313" key="10">
    <source>
        <dbReference type="Proteomes" id="UP000822331"/>
    </source>
</evidence>
<reference evidence="7 10" key="1">
    <citation type="journal article" date="2020" name="Science">
        <title>Unexpected conservation and global transmission of agrobacterial virulence plasmids.</title>
        <authorList>
            <person name="Weisberg A.J."/>
            <person name="Davis E.W. 2nd"/>
            <person name="Tabima J."/>
            <person name="Belcher M.S."/>
            <person name="Miller M."/>
            <person name="Kuo C.H."/>
            <person name="Loper J.E."/>
            <person name="Grunwald N.J."/>
            <person name="Putnam M.L."/>
            <person name="Chang J.H."/>
        </authorList>
    </citation>
    <scope>NUCLEOTIDE SEQUENCE [LARGE SCALE GENOMIC DNA]</scope>
    <source>
        <strain evidence="7 10">A19/93</strain>
    </source>
</reference>
<evidence type="ECO:0000256" key="3">
    <source>
        <dbReference type="ARBA" id="ARBA00022741"/>
    </source>
</evidence>
<dbReference type="InterPro" id="IPR002173">
    <property type="entry name" value="Carboh/pur_kinase_PfkB_CS"/>
</dbReference>
<protein>
    <submittedName>
        <fullName evidence="8">Sugar kinase</fullName>
    </submittedName>
</protein>
<evidence type="ECO:0000256" key="5">
    <source>
        <dbReference type="ARBA" id="ARBA00022840"/>
    </source>
</evidence>
<keyword evidence="5" id="KW-0067">ATP-binding</keyword>
<dbReference type="InterPro" id="IPR050306">
    <property type="entry name" value="PfkB_Carbo_kinase"/>
</dbReference>
<keyword evidence="4 8" id="KW-0418">Kinase</keyword>
<dbReference type="InterPro" id="IPR029056">
    <property type="entry name" value="Ribokinase-like"/>
</dbReference>
<evidence type="ECO:0000313" key="9">
    <source>
        <dbReference type="Proteomes" id="UP000663912"/>
    </source>
</evidence>
<proteinExistence type="inferred from homology"/>
<accession>A0AAE7RDD4</accession>
<keyword evidence="10" id="KW-1185">Reference proteome</keyword>
<dbReference type="AlphaFoldDB" id="A0AAE7RDD4"/>
<gene>
    <name evidence="7" type="ORF">G6L72_24405</name>
    <name evidence="8" type="ORF">G6M88_23000</name>
</gene>
<dbReference type="InterPro" id="IPR011611">
    <property type="entry name" value="PfkB_dom"/>
</dbReference>
<name>A0AAE7RDD4_9HYPH</name>
<sequence>MEIAHAIAPESMGPTITAGEILVEIMATSIGEGFAEPLSLIGPFPSGAPAIFIDQIARMGSGAGIISAVGQDDFGRLNIDRLKRDGADVSAIQMLPDYPTGSAFVRYRADGERDFVFNIARSAAGQIGLNPAAEQLMDRAGHVHVMGSAFSIPGIAEIIMRAVALVKARGGSVSFDPNIRKELLASGDDVRTQLEDILAVTDLLLPSGEELFIASGVEDEAGAVAALLSRGVSEVVLKRGANGSSCFHRDGRIDSPAFVVEEVDPTGAGDCFGAAYLSCRRIGLSIAESLQYANAAGARTVTVRGPMEGASTFEQLDDFIRNNKTEK</sequence>
<dbReference type="Proteomes" id="UP000663912">
    <property type="component" value="Plasmid pW2_73_1"/>
</dbReference>
<dbReference type="GO" id="GO:0016301">
    <property type="term" value="F:kinase activity"/>
    <property type="evidence" value="ECO:0007669"/>
    <property type="project" value="UniProtKB-KW"/>
</dbReference>
<dbReference type="RefSeq" id="WP_065700897.1">
    <property type="nucleotide sequence ID" value="NZ_CP049208.1"/>
</dbReference>
<keyword evidence="3" id="KW-0547">Nucleotide-binding</keyword>
<organism evidence="8 9">
    <name type="scientific">Agrobacterium rubi</name>
    <dbReference type="NCBI Taxonomy" id="28099"/>
    <lineage>
        <taxon>Bacteria</taxon>
        <taxon>Pseudomonadati</taxon>
        <taxon>Pseudomonadota</taxon>
        <taxon>Alphaproteobacteria</taxon>
        <taxon>Hyphomicrobiales</taxon>
        <taxon>Rhizobiaceae</taxon>
        <taxon>Rhizobium/Agrobacterium group</taxon>
        <taxon>Agrobacterium</taxon>
    </lineage>
</organism>
<dbReference type="Pfam" id="PF00294">
    <property type="entry name" value="PfkB"/>
    <property type="match status" value="1"/>
</dbReference>
<evidence type="ECO:0000313" key="7">
    <source>
        <dbReference type="EMBL" id="NTF39831.1"/>
    </source>
</evidence>
<feature type="domain" description="Carbohydrate kinase PfkB" evidence="6">
    <location>
        <begin position="54"/>
        <end position="309"/>
    </location>
</feature>
<dbReference type="SUPFAM" id="SSF53613">
    <property type="entry name" value="Ribokinase-like"/>
    <property type="match status" value="1"/>
</dbReference>
<keyword evidence="2" id="KW-0808">Transferase</keyword>
<dbReference type="Proteomes" id="UP000822331">
    <property type="component" value="Unassembled WGS sequence"/>
</dbReference>
<comment type="similarity">
    <text evidence="1">Belongs to the carbohydrate kinase PfkB family.</text>
</comment>
<dbReference type="KEGG" id="arui:G6M88_23000"/>
<geneLocation type="plasmid" evidence="8 9">
    <name>pW2_73_1</name>
</geneLocation>
<evidence type="ECO:0000256" key="4">
    <source>
        <dbReference type="ARBA" id="ARBA00022777"/>
    </source>
</evidence>
<dbReference type="CDD" id="cd01166">
    <property type="entry name" value="KdgK"/>
    <property type="match status" value="1"/>
</dbReference>
<dbReference type="EMBL" id="JAAMCP010000017">
    <property type="protein sequence ID" value="NTF39831.1"/>
    <property type="molecule type" value="Genomic_DNA"/>
</dbReference>
<evidence type="ECO:0000259" key="6">
    <source>
        <dbReference type="Pfam" id="PF00294"/>
    </source>
</evidence>
<dbReference type="GO" id="GO:0005524">
    <property type="term" value="F:ATP binding"/>
    <property type="evidence" value="ECO:0007669"/>
    <property type="project" value="UniProtKB-KW"/>
</dbReference>
<dbReference type="EMBL" id="CP049208">
    <property type="protein sequence ID" value="QTG03336.1"/>
    <property type="molecule type" value="Genomic_DNA"/>
</dbReference>
<evidence type="ECO:0000256" key="1">
    <source>
        <dbReference type="ARBA" id="ARBA00010688"/>
    </source>
</evidence>
<dbReference type="PANTHER" id="PTHR43085">
    <property type="entry name" value="HEXOKINASE FAMILY MEMBER"/>
    <property type="match status" value="1"/>
</dbReference>
<dbReference type="PANTHER" id="PTHR43085:SF1">
    <property type="entry name" value="PSEUDOURIDINE KINASE-RELATED"/>
    <property type="match status" value="1"/>
</dbReference>
<keyword evidence="8" id="KW-0614">Plasmid</keyword>